<dbReference type="Gene3D" id="3.30.450.20">
    <property type="entry name" value="PAS domain"/>
    <property type="match status" value="1"/>
</dbReference>
<dbReference type="InterPro" id="IPR045865">
    <property type="entry name" value="ACT-like_dom_sf"/>
</dbReference>
<evidence type="ECO:0000256" key="3">
    <source>
        <dbReference type="ARBA" id="ARBA00022491"/>
    </source>
</evidence>
<keyword evidence="7" id="KW-0805">Transcription regulation</keyword>
<evidence type="ECO:0000256" key="11">
    <source>
        <dbReference type="ARBA" id="ARBA00029500"/>
    </source>
</evidence>
<evidence type="ECO:0000256" key="4">
    <source>
        <dbReference type="ARBA" id="ARBA00022741"/>
    </source>
</evidence>
<dbReference type="Proteomes" id="UP000250163">
    <property type="component" value="Chromosome MORIYA"/>
</dbReference>
<feature type="domain" description="Sigma-54 factor interaction" evidence="12">
    <location>
        <begin position="218"/>
        <end position="443"/>
    </location>
</feature>
<dbReference type="Gene3D" id="1.10.10.60">
    <property type="entry name" value="Homeodomain-like"/>
    <property type="match status" value="1"/>
</dbReference>
<accession>A0A330LWB3</accession>
<dbReference type="Pfam" id="PF00158">
    <property type="entry name" value="Sigma54_activat"/>
    <property type="match status" value="1"/>
</dbReference>
<protein>
    <recommendedName>
        <fullName evidence="11">HTH-type transcriptional regulatory protein TyrR</fullName>
    </recommendedName>
</protein>
<dbReference type="PROSITE" id="PS51671">
    <property type="entry name" value="ACT"/>
    <property type="match status" value="1"/>
</dbReference>
<dbReference type="InterPro" id="IPR002912">
    <property type="entry name" value="ACT_dom"/>
</dbReference>
<dbReference type="GO" id="GO:0005524">
    <property type="term" value="F:ATP binding"/>
    <property type="evidence" value="ECO:0007669"/>
    <property type="project" value="UniProtKB-KW"/>
</dbReference>
<dbReference type="SMART" id="SM00382">
    <property type="entry name" value="AAA"/>
    <property type="match status" value="1"/>
</dbReference>
<dbReference type="EMBL" id="LS483250">
    <property type="protein sequence ID" value="SQD80522.1"/>
    <property type="molecule type" value="Genomic_DNA"/>
</dbReference>
<dbReference type="NCBIfam" id="NF008085">
    <property type="entry name" value="PRK10820.1"/>
    <property type="match status" value="1"/>
</dbReference>
<dbReference type="InterPro" id="IPR000014">
    <property type="entry name" value="PAS"/>
</dbReference>
<evidence type="ECO:0000256" key="7">
    <source>
        <dbReference type="ARBA" id="ARBA00023015"/>
    </source>
</evidence>
<dbReference type="NCBIfam" id="TIGR04381">
    <property type="entry name" value="HTH_TypR"/>
    <property type="match status" value="1"/>
</dbReference>
<comment type="subcellular location">
    <subcellularLocation>
        <location evidence="1">Cytoplasm</location>
    </subcellularLocation>
</comment>
<dbReference type="AlphaFoldDB" id="A0A330LWB3"/>
<organism evidence="15 16">
    <name type="scientific">Moritella yayanosii</name>
    <dbReference type="NCBI Taxonomy" id="69539"/>
    <lineage>
        <taxon>Bacteria</taxon>
        <taxon>Pseudomonadati</taxon>
        <taxon>Pseudomonadota</taxon>
        <taxon>Gammaproteobacteria</taxon>
        <taxon>Alteromonadales</taxon>
        <taxon>Moritellaceae</taxon>
        <taxon>Moritella</taxon>
    </lineage>
</organism>
<name>A0A330LWB3_9GAMM</name>
<keyword evidence="6" id="KW-0067">ATP-binding</keyword>
<evidence type="ECO:0000256" key="2">
    <source>
        <dbReference type="ARBA" id="ARBA00022490"/>
    </source>
</evidence>
<dbReference type="InterPro" id="IPR030828">
    <property type="entry name" value="HTH_TyrR"/>
</dbReference>
<dbReference type="PROSITE" id="PS50045">
    <property type="entry name" value="SIGMA54_INTERACT_4"/>
    <property type="match status" value="1"/>
</dbReference>
<dbReference type="PROSITE" id="PS00675">
    <property type="entry name" value="SIGMA54_INTERACT_1"/>
    <property type="match status" value="1"/>
</dbReference>
<evidence type="ECO:0000259" key="12">
    <source>
        <dbReference type="PROSITE" id="PS50045"/>
    </source>
</evidence>
<evidence type="ECO:0000256" key="1">
    <source>
        <dbReference type="ARBA" id="ARBA00004496"/>
    </source>
</evidence>
<dbReference type="Gene3D" id="3.40.50.300">
    <property type="entry name" value="P-loop containing nucleotide triphosphate hydrolases"/>
    <property type="match status" value="1"/>
</dbReference>
<evidence type="ECO:0000256" key="6">
    <source>
        <dbReference type="ARBA" id="ARBA00022840"/>
    </source>
</evidence>
<dbReference type="Gene3D" id="1.10.8.60">
    <property type="match status" value="1"/>
</dbReference>
<evidence type="ECO:0000259" key="14">
    <source>
        <dbReference type="PROSITE" id="PS51671"/>
    </source>
</evidence>
<dbReference type="FunFam" id="3.40.50.300:FF:000006">
    <property type="entry name" value="DNA-binding transcriptional regulator NtrC"/>
    <property type="match status" value="1"/>
</dbReference>
<dbReference type="OrthoDB" id="9804019at2"/>
<dbReference type="PROSITE" id="PS00688">
    <property type="entry name" value="SIGMA54_INTERACT_3"/>
    <property type="match status" value="1"/>
</dbReference>
<keyword evidence="5" id="KW-0058">Aromatic hydrocarbons catabolism</keyword>
<dbReference type="SUPFAM" id="SSF52540">
    <property type="entry name" value="P-loop containing nucleoside triphosphate hydrolases"/>
    <property type="match status" value="1"/>
</dbReference>
<dbReference type="PANTHER" id="PTHR32071:SF3">
    <property type="entry name" value="HTH-TYPE TRANSCRIPTIONAL REGULATORY PROTEIN TYRR"/>
    <property type="match status" value="1"/>
</dbReference>
<dbReference type="InterPro" id="IPR025662">
    <property type="entry name" value="Sigma_54_int_dom_ATP-bd_1"/>
</dbReference>
<dbReference type="Gene3D" id="3.30.70.260">
    <property type="match status" value="1"/>
</dbReference>
<dbReference type="RefSeq" id="WP_112717908.1">
    <property type="nucleotide sequence ID" value="NZ_LS483250.1"/>
</dbReference>
<dbReference type="PROSITE" id="PS00676">
    <property type="entry name" value="SIGMA54_INTERACT_2"/>
    <property type="match status" value="1"/>
</dbReference>
<dbReference type="GO" id="GO:0005737">
    <property type="term" value="C:cytoplasm"/>
    <property type="evidence" value="ECO:0007669"/>
    <property type="project" value="UniProtKB-SubCell"/>
</dbReference>
<dbReference type="SUPFAM" id="SSF46689">
    <property type="entry name" value="Homeodomain-like"/>
    <property type="match status" value="1"/>
</dbReference>
<evidence type="ECO:0000313" key="15">
    <source>
        <dbReference type="EMBL" id="SQD80522.1"/>
    </source>
</evidence>
<dbReference type="KEGG" id="mya:MORIYA_4070"/>
<keyword evidence="10" id="KW-0804">Transcription</keyword>
<dbReference type="PROSITE" id="PS50112">
    <property type="entry name" value="PAS"/>
    <property type="match status" value="1"/>
</dbReference>
<proteinExistence type="predicted"/>
<dbReference type="InterPro" id="IPR025943">
    <property type="entry name" value="Sigma_54_int_dom_ATP-bd_2"/>
</dbReference>
<keyword evidence="9" id="KW-0010">Activator</keyword>
<keyword evidence="8" id="KW-0238">DNA-binding</keyword>
<feature type="domain" description="ACT" evidence="14">
    <location>
        <begin position="2"/>
        <end position="75"/>
    </location>
</feature>
<dbReference type="PANTHER" id="PTHR32071">
    <property type="entry name" value="TRANSCRIPTIONAL REGULATORY PROTEIN"/>
    <property type="match status" value="1"/>
</dbReference>
<dbReference type="InterPro" id="IPR002078">
    <property type="entry name" value="Sigma_54_int"/>
</dbReference>
<evidence type="ECO:0000256" key="8">
    <source>
        <dbReference type="ARBA" id="ARBA00023125"/>
    </source>
</evidence>
<dbReference type="CDD" id="cd04877">
    <property type="entry name" value="ACT_TyrR"/>
    <property type="match status" value="1"/>
</dbReference>
<evidence type="ECO:0000256" key="9">
    <source>
        <dbReference type="ARBA" id="ARBA00023159"/>
    </source>
</evidence>
<dbReference type="SUPFAM" id="SSF55021">
    <property type="entry name" value="ACT-like"/>
    <property type="match status" value="1"/>
</dbReference>
<dbReference type="Pfam" id="PF25601">
    <property type="entry name" value="AAA_lid_14"/>
    <property type="match status" value="1"/>
</dbReference>
<evidence type="ECO:0000256" key="5">
    <source>
        <dbReference type="ARBA" id="ARBA00022797"/>
    </source>
</evidence>
<evidence type="ECO:0000313" key="16">
    <source>
        <dbReference type="Proteomes" id="UP000250163"/>
    </source>
</evidence>
<keyword evidence="16" id="KW-1185">Reference proteome</keyword>
<gene>
    <name evidence="15" type="primary">tyrR</name>
    <name evidence="15" type="ORF">MORIYA_4070</name>
</gene>
<dbReference type="InterPro" id="IPR009057">
    <property type="entry name" value="Homeodomain-like_sf"/>
</dbReference>
<dbReference type="InterPro" id="IPR003593">
    <property type="entry name" value="AAA+_ATPase"/>
</dbReference>
<keyword evidence="4" id="KW-0547">Nucleotide-binding</keyword>
<dbReference type="CDD" id="cd00009">
    <property type="entry name" value="AAA"/>
    <property type="match status" value="1"/>
</dbReference>
<evidence type="ECO:0000259" key="13">
    <source>
        <dbReference type="PROSITE" id="PS50112"/>
    </source>
</evidence>
<sequence>MRLELVCEDRVGISREILDCFLARDINLSAIEIQQPDRIFIKSPNLEFSDLQTLMANLRRISGVCDVKTVSYLPSELEHQEIQTLMTNLPDIVFSVDVKGLVSLVNSPALTALGLLESQVKGHCISNFVKGFSITKWLESEGICAQTQKLTLLDEDFFGDILPLSISCDVNQVTLSKAAVSVKPHELVGAVIILKSVDRIGKQFNFLRTFQFAAFDEILAKSEKMNKLINIAKKFAILDAPLMILGETGAGKELIAKACHQASGRSQHQFLALNCAAVPDAVAESELFGVVTDDGETKRGIFELANEGSVLLDEIGDMSPYLQTKFLRLLETGCFRRVGDEQEVRVDVRIICTTQNDLAKLIREGKFRQDLYYRLNVLSMTVPALRDRKEDIIPLCHSFCSVFSHELQRTKPQLSRNVLELLQSYPWPGNVRELRNVLYHALSLLEGDVLNPCDLSLSATTTETYDEALFDGSLDEACKRFEKLLLQRLYPSYPSTRQLAKRLGVSHTAIANKLRDYKITKK</sequence>
<evidence type="ECO:0000256" key="10">
    <source>
        <dbReference type="ARBA" id="ARBA00023163"/>
    </source>
</evidence>
<dbReference type="Pfam" id="PF18024">
    <property type="entry name" value="HTH_50"/>
    <property type="match status" value="1"/>
</dbReference>
<dbReference type="InterPro" id="IPR025944">
    <property type="entry name" value="Sigma_54_int_dom_CS"/>
</dbReference>
<keyword evidence="3" id="KW-0678">Repressor</keyword>
<dbReference type="InterPro" id="IPR058031">
    <property type="entry name" value="AAA_lid_NorR"/>
</dbReference>
<dbReference type="InterPro" id="IPR027417">
    <property type="entry name" value="P-loop_NTPase"/>
</dbReference>
<feature type="domain" description="PAS" evidence="13">
    <location>
        <begin position="78"/>
        <end position="122"/>
    </location>
</feature>
<dbReference type="GO" id="GO:0003677">
    <property type="term" value="F:DNA binding"/>
    <property type="evidence" value="ECO:0007669"/>
    <property type="project" value="UniProtKB-KW"/>
</dbReference>
<keyword evidence="2" id="KW-0963">Cytoplasm</keyword>
<dbReference type="GO" id="GO:0006355">
    <property type="term" value="P:regulation of DNA-templated transcription"/>
    <property type="evidence" value="ECO:0007669"/>
    <property type="project" value="InterPro"/>
</dbReference>
<reference evidence="16" key="1">
    <citation type="submission" date="2018-05" db="EMBL/GenBank/DDBJ databases">
        <authorList>
            <person name="Cea G.-C."/>
            <person name="William W."/>
        </authorList>
    </citation>
    <scope>NUCLEOTIDE SEQUENCE [LARGE SCALE GENOMIC DNA]</scope>
    <source>
        <strain evidence="16">DB21MT 5</strain>
    </source>
</reference>